<name>A0A1G6MSC5_9NOCA</name>
<reference evidence="2 3" key="1">
    <citation type="submission" date="2016-10" db="EMBL/GenBank/DDBJ databases">
        <authorList>
            <person name="de Groot N.N."/>
        </authorList>
    </citation>
    <scope>NUCLEOTIDE SEQUENCE [LARGE SCALE GENOMIC DNA]</scope>
    <source>
        <strain evidence="2 3">JCM 11308</strain>
    </source>
</reference>
<keyword evidence="3" id="KW-1185">Reference proteome</keyword>
<protein>
    <recommendedName>
        <fullName evidence="4">Lipoprotein</fullName>
    </recommendedName>
</protein>
<dbReference type="RefSeq" id="WP_072844576.1">
    <property type="nucleotide sequence ID" value="NZ_FNAB01000001.1"/>
</dbReference>
<proteinExistence type="predicted"/>
<sequence length="153" mass="14912">MKRTIIALAAGSALLLAGCGSEDASAASDSAAPATTCPADAGNDDPTATVIAKTATLPAGVTVDGAVTKLNSGKDPVDVDVTVRLCAEGLEGDQLKDAASAIATPVIGSLLGSSLGTLTVQVVGGDSVTSADFKAQNWDPAAAAEAQRAAWSS</sequence>
<feature type="signal peptide" evidence="1">
    <location>
        <begin position="1"/>
        <end position="26"/>
    </location>
</feature>
<evidence type="ECO:0008006" key="4">
    <source>
        <dbReference type="Google" id="ProtNLM"/>
    </source>
</evidence>
<dbReference type="STRING" id="168276.SAMN05444580_101274"/>
<evidence type="ECO:0000313" key="2">
    <source>
        <dbReference type="EMBL" id="SDC57866.1"/>
    </source>
</evidence>
<accession>A0A1G6MSC5</accession>
<dbReference type="PROSITE" id="PS51257">
    <property type="entry name" value="PROKAR_LIPOPROTEIN"/>
    <property type="match status" value="1"/>
</dbReference>
<dbReference type="Proteomes" id="UP000199417">
    <property type="component" value="Unassembled WGS sequence"/>
</dbReference>
<evidence type="ECO:0000313" key="3">
    <source>
        <dbReference type="Proteomes" id="UP000199417"/>
    </source>
</evidence>
<gene>
    <name evidence="2" type="ORF">SAMN05444580_101274</name>
</gene>
<dbReference type="AlphaFoldDB" id="A0A1G6MSC5"/>
<organism evidence="2 3">
    <name type="scientific">Rhodococcus tukisamuensis</name>
    <dbReference type="NCBI Taxonomy" id="168276"/>
    <lineage>
        <taxon>Bacteria</taxon>
        <taxon>Bacillati</taxon>
        <taxon>Actinomycetota</taxon>
        <taxon>Actinomycetes</taxon>
        <taxon>Mycobacteriales</taxon>
        <taxon>Nocardiaceae</taxon>
        <taxon>Rhodococcus</taxon>
    </lineage>
</organism>
<dbReference type="EMBL" id="FNAB01000001">
    <property type="protein sequence ID" value="SDC57866.1"/>
    <property type="molecule type" value="Genomic_DNA"/>
</dbReference>
<evidence type="ECO:0000256" key="1">
    <source>
        <dbReference type="SAM" id="SignalP"/>
    </source>
</evidence>
<feature type="chain" id="PRO_5011483395" description="Lipoprotein" evidence="1">
    <location>
        <begin position="27"/>
        <end position="153"/>
    </location>
</feature>
<keyword evidence="1" id="KW-0732">Signal</keyword>